<feature type="coiled-coil region" evidence="1">
    <location>
        <begin position="21"/>
        <end position="62"/>
    </location>
</feature>
<dbReference type="Proteomes" id="UP001529510">
    <property type="component" value="Unassembled WGS sequence"/>
</dbReference>
<organism evidence="2 3">
    <name type="scientific">Cirrhinus mrigala</name>
    <name type="common">Mrigala</name>
    <dbReference type="NCBI Taxonomy" id="683832"/>
    <lineage>
        <taxon>Eukaryota</taxon>
        <taxon>Metazoa</taxon>
        <taxon>Chordata</taxon>
        <taxon>Craniata</taxon>
        <taxon>Vertebrata</taxon>
        <taxon>Euteleostomi</taxon>
        <taxon>Actinopterygii</taxon>
        <taxon>Neopterygii</taxon>
        <taxon>Teleostei</taxon>
        <taxon>Ostariophysi</taxon>
        <taxon>Cypriniformes</taxon>
        <taxon>Cyprinidae</taxon>
        <taxon>Labeoninae</taxon>
        <taxon>Labeonini</taxon>
        <taxon>Cirrhinus</taxon>
    </lineage>
</organism>
<gene>
    <name evidence="2" type="ORF">M9458_033257</name>
</gene>
<sequence length="97" mass="11088">LMMEAISALLETKFDQVRSIVEDHGQRLEDLSQRVSELENVCSSLRENNSKLTTKMVDLEGRNRRQNLRILGLAEATEGGRPMEFFTDLLCEVFGKE</sequence>
<keyword evidence="1" id="KW-0175">Coiled coil</keyword>
<feature type="non-terminal residue" evidence="2">
    <location>
        <position position="97"/>
    </location>
</feature>
<dbReference type="AlphaFoldDB" id="A0ABD0PH00"/>
<proteinExistence type="predicted"/>
<accession>A0ABD0PH00</accession>
<evidence type="ECO:0000313" key="2">
    <source>
        <dbReference type="EMBL" id="KAL0172946.1"/>
    </source>
</evidence>
<protein>
    <submittedName>
        <fullName evidence="2">Uncharacterized protein</fullName>
    </submittedName>
</protein>
<reference evidence="2 3" key="1">
    <citation type="submission" date="2024-05" db="EMBL/GenBank/DDBJ databases">
        <title>Genome sequencing and assembly of Indian major carp, Cirrhinus mrigala (Hamilton, 1822).</title>
        <authorList>
            <person name="Mohindra V."/>
            <person name="Chowdhury L.M."/>
            <person name="Lal K."/>
            <person name="Jena J.K."/>
        </authorList>
    </citation>
    <scope>NUCLEOTIDE SEQUENCE [LARGE SCALE GENOMIC DNA]</scope>
    <source>
        <strain evidence="2">CM1030</strain>
        <tissue evidence="2">Blood</tissue>
    </source>
</reference>
<evidence type="ECO:0000256" key="1">
    <source>
        <dbReference type="SAM" id="Coils"/>
    </source>
</evidence>
<name>A0ABD0PH00_CIRMR</name>
<comment type="caution">
    <text evidence="2">The sequence shown here is derived from an EMBL/GenBank/DDBJ whole genome shotgun (WGS) entry which is preliminary data.</text>
</comment>
<feature type="non-terminal residue" evidence="2">
    <location>
        <position position="1"/>
    </location>
</feature>
<keyword evidence="3" id="KW-1185">Reference proteome</keyword>
<evidence type="ECO:0000313" key="3">
    <source>
        <dbReference type="Proteomes" id="UP001529510"/>
    </source>
</evidence>
<dbReference type="EMBL" id="JAMKFB020000016">
    <property type="protein sequence ID" value="KAL0172946.1"/>
    <property type="molecule type" value="Genomic_DNA"/>
</dbReference>
<dbReference type="Gene3D" id="1.20.5.340">
    <property type="match status" value="1"/>
</dbReference>